<keyword evidence="3 8" id="KW-0812">Transmembrane</keyword>
<dbReference type="FunFam" id="1.20.1250.20:FF:000172">
    <property type="entry name" value="MFS multidrug resistance transporter"/>
    <property type="match status" value="1"/>
</dbReference>
<evidence type="ECO:0000256" key="6">
    <source>
        <dbReference type="ARBA" id="ARBA00023180"/>
    </source>
</evidence>
<feature type="transmembrane region" description="Helical" evidence="8">
    <location>
        <begin position="236"/>
        <end position="255"/>
    </location>
</feature>
<feature type="transmembrane region" description="Helical" evidence="8">
    <location>
        <begin position="468"/>
        <end position="486"/>
    </location>
</feature>
<keyword evidence="5 8" id="KW-0472">Membrane</keyword>
<feature type="region of interest" description="Disordered" evidence="7">
    <location>
        <begin position="1"/>
        <end position="67"/>
    </location>
</feature>
<evidence type="ECO:0000256" key="1">
    <source>
        <dbReference type="ARBA" id="ARBA00004141"/>
    </source>
</evidence>
<dbReference type="PROSITE" id="PS50850">
    <property type="entry name" value="MFS"/>
    <property type="match status" value="1"/>
</dbReference>
<feature type="transmembrane region" description="Helical" evidence="8">
    <location>
        <begin position="169"/>
        <end position="193"/>
    </location>
</feature>
<organism evidence="10 11">
    <name type="scientific">Cryptococcus wingfieldii CBS 7118</name>
    <dbReference type="NCBI Taxonomy" id="1295528"/>
    <lineage>
        <taxon>Eukaryota</taxon>
        <taxon>Fungi</taxon>
        <taxon>Dikarya</taxon>
        <taxon>Basidiomycota</taxon>
        <taxon>Agaricomycotina</taxon>
        <taxon>Tremellomycetes</taxon>
        <taxon>Tremellales</taxon>
        <taxon>Cryptococcaceae</taxon>
        <taxon>Cryptococcus</taxon>
    </lineage>
</organism>
<comment type="caution">
    <text evidence="10">The sequence shown here is derived from an EMBL/GenBank/DDBJ whole genome shotgun (WGS) entry which is preliminary data.</text>
</comment>
<dbReference type="EMBL" id="AWGH01000037">
    <property type="protein sequence ID" value="ODN85271.1"/>
    <property type="molecule type" value="Genomic_DNA"/>
</dbReference>
<feature type="transmembrane region" description="Helical" evidence="8">
    <location>
        <begin position="348"/>
        <end position="368"/>
    </location>
</feature>
<sequence>MSSSAPDCGLEKGAFAPNQHHVSPDRPETPESIAVPRPIQQDLSTSSSPSISEETAPQTTEEPNPPPYSAFSQSTKYLIVGIGAIAAIFSPISSNIFVPAIPTLASQFHRSESDISQALTIYLVFQATTPSLFGAMSDSFGRRPLYILILVIYFAANIGLALIPTSGYAALLVLRAVQSTGGSAVVAIGYGCVADVAEPRERGTFAAIFQTGALLGPTLGPLLGGILTQTLGWRSIFWFLVILTGVILVPLIFLLPETLRSLVGDGSIPPPPLNSTPIQVYQSNKTSKARAAAGLDTEKYQPLSSLMLLLIPEIILVFFWSSLIYMEYYASIALYSTALKDQYGFSEIKIGLCYLPCGFGTILSTILNGKQLDYYFRREERRVGGDYSSHPHTFNTERCRLYCFIPYTVVGLVAMTAQGWCLEAGAPLGGVLVVNFFVGLGMGVVTTSTMYAQDICPNKGGAISASFNLVRCAFAAIGTATIQMMYETLNAGWTFVLLSGLVVVFMPFPISVVRYGRRWRAARERKEEGKKQRVEEREKGKEKEDGR</sequence>
<feature type="transmembrane region" description="Helical" evidence="8">
    <location>
        <begin position="145"/>
        <end position="163"/>
    </location>
</feature>
<name>A0A1E3IBX2_9TREE</name>
<feature type="transmembrane region" description="Helical" evidence="8">
    <location>
        <begin position="118"/>
        <end position="136"/>
    </location>
</feature>
<feature type="region of interest" description="Disordered" evidence="7">
    <location>
        <begin position="524"/>
        <end position="547"/>
    </location>
</feature>
<dbReference type="GO" id="GO:0140115">
    <property type="term" value="P:export across plasma membrane"/>
    <property type="evidence" value="ECO:0007669"/>
    <property type="project" value="UniProtKB-ARBA"/>
</dbReference>
<proteinExistence type="predicted"/>
<dbReference type="GO" id="GO:0015137">
    <property type="term" value="F:citrate transmembrane transporter activity"/>
    <property type="evidence" value="ECO:0007669"/>
    <property type="project" value="UniProtKB-ARBA"/>
</dbReference>
<feature type="transmembrane region" description="Helical" evidence="8">
    <location>
        <begin position="426"/>
        <end position="447"/>
    </location>
</feature>
<dbReference type="PANTHER" id="PTHR23502">
    <property type="entry name" value="MAJOR FACILITATOR SUPERFAMILY"/>
    <property type="match status" value="1"/>
</dbReference>
<keyword evidence="4 8" id="KW-1133">Transmembrane helix</keyword>
<feature type="transmembrane region" description="Helical" evidence="8">
    <location>
        <begin position="492"/>
        <end position="516"/>
    </location>
</feature>
<dbReference type="RefSeq" id="XP_019028443.1">
    <property type="nucleotide sequence ID" value="XM_019179586.1"/>
</dbReference>
<gene>
    <name evidence="10" type="ORF">L198_07595</name>
</gene>
<dbReference type="Proteomes" id="UP000094819">
    <property type="component" value="Unassembled WGS sequence"/>
</dbReference>
<keyword evidence="11" id="KW-1185">Reference proteome</keyword>
<evidence type="ECO:0000256" key="4">
    <source>
        <dbReference type="ARBA" id="ARBA00022989"/>
    </source>
</evidence>
<feature type="transmembrane region" description="Helical" evidence="8">
    <location>
        <begin position="306"/>
        <end position="328"/>
    </location>
</feature>
<evidence type="ECO:0000313" key="10">
    <source>
        <dbReference type="EMBL" id="ODN85271.1"/>
    </source>
</evidence>
<evidence type="ECO:0000256" key="7">
    <source>
        <dbReference type="SAM" id="MobiDB-lite"/>
    </source>
</evidence>
<feature type="transmembrane region" description="Helical" evidence="8">
    <location>
        <begin position="205"/>
        <end position="224"/>
    </location>
</feature>
<evidence type="ECO:0000256" key="3">
    <source>
        <dbReference type="ARBA" id="ARBA00022692"/>
    </source>
</evidence>
<reference evidence="10 11" key="1">
    <citation type="submission" date="2016-06" db="EMBL/GenBank/DDBJ databases">
        <title>Evolution of pathogenesis and genome organization in the Tremellales.</title>
        <authorList>
            <person name="Cuomo C."/>
            <person name="Litvintseva A."/>
            <person name="Heitman J."/>
            <person name="Chen Y."/>
            <person name="Sun S."/>
            <person name="Springer D."/>
            <person name="Dromer F."/>
            <person name="Young S."/>
            <person name="Zeng Q."/>
            <person name="Chapman S."/>
            <person name="Gujja S."/>
            <person name="Saif S."/>
            <person name="Birren B."/>
        </authorList>
    </citation>
    <scope>NUCLEOTIDE SEQUENCE [LARGE SCALE GENOMIC DNA]</scope>
    <source>
        <strain evidence="10 11">CBS 7118</strain>
    </source>
</reference>
<dbReference type="InterPro" id="IPR011701">
    <property type="entry name" value="MFS"/>
</dbReference>
<evidence type="ECO:0000256" key="2">
    <source>
        <dbReference type="ARBA" id="ARBA00022448"/>
    </source>
</evidence>
<dbReference type="PANTHER" id="PTHR23502:SF51">
    <property type="entry name" value="QUINIDINE RESISTANCE PROTEIN 1-RELATED"/>
    <property type="match status" value="1"/>
</dbReference>
<evidence type="ECO:0000259" key="9">
    <source>
        <dbReference type="PROSITE" id="PS50850"/>
    </source>
</evidence>
<dbReference type="GeneID" id="30196806"/>
<accession>A0A1E3IBX2</accession>
<dbReference type="SUPFAM" id="SSF103473">
    <property type="entry name" value="MFS general substrate transporter"/>
    <property type="match status" value="1"/>
</dbReference>
<evidence type="ECO:0000256" key="8">
    <source>
        <dbReference type="SAM" id="Phobius"/>
    </source>
</evidence>
<feature type="compositionally biased region" description="Low complexity" evidence="7">
    <location>
        <begin position="44"/>
        <end position="55"/>
    </location>
</feature>
<dbReference type="GO" id="GO:0005886">
    <property type="term" value="C:plasma membrane"/>
    <property type="evidence" value="ECO:0007669"/>
    <property type="project" value="TreeGrafter"/>
</dbReference>
<dbReference type="FunFam" id="1.20.1720.10:FF:000009">
    <property type="entry name" value="MFS multidrug transporter"/>
    <property type="match status" value="1"/>
</dbReference>
<dbReference type="InterPro" id="IPR020846">
    <property type="entry name" value="MFS_dom"/>
</dbReference>
<feature type="domain" description="Major facilitator superfamily (MFS) profile" evidence="9">
    <location>
        <begin position="79"/>
        <end position="517"/>
    </location>
</feature>
<keyword evidence="6" id="KW-0325">Glycoprotein</keyword>
<feature type="transmembrane region" description="Helical" evidence="8">
    <location>
        <begin position="401"/>
        <end position="420"/>
    </location>
</feature>
<dbReference type="OrthoDB" id="440553at2759"/>
<dbReference type="Pfam" id="PF07690">
    <property type="entry name" value="MFS_1"/>
    <property type="match status" value="1"/>
</dbReference>
<dbReference type="InterPro" id="IPR036259">
    <property type="entry name" value="MFS_trans_sf"/>
</dbReference>
<evidence type="ECO:0000256" key="5">
    <source>
        <dbReference type="ARBA" id="ARBA00023136"/>
    </source>
</evidence>
<keyword evidence="2" id="KW-0813">Transport</keyword>
<feature type="transmembrane region" description="Helical" evidence="8">
    <location>
        <begin position="77"/>
        <end position="98"/>
    </location>
</feature>
<dbReference type="AlphaFoldDB" id="A0A1E3IBX2"/>
<dbReference type="Gene3D" id="1.20.1250.20">
    <property type="entry name" value="MFS general substrate transporter like domains"/>
    <property type="match status" value="1"/>
</dbReference>
<protein>
    <recommendedName>
        <fullName evidence="9">Major facilitator superfamily (MFS) profile domain-containing protein</fullName>
    </recommendedName>
</protein>
<evidence type="ECO:0000313" key="11">
    <source>
        <dbReference type="Proteomes" id="UP000094819"/>
    </source>
</evidence>
<comment type="subcellular location">
    <subcellularLocation>
        <location evidence="1">Membrane</location>
        <topology evidence="1">Multi-pass membrane protein</topology>
    </subcellularLocation>
</comment>